<dbReference type="PANTHER" id="PTHR37981">
    <property type="entry name" value="LIPASE 2"/>
    <property type="match status" value="1"/>
</dbReference>
<dbReference type="OrthoDB" id="21678at2759"/>
<dbReference type="GO" id="GO:0016788">
    <property type="term" value="F:hydrolase activity, acting on ester bonds"/>
    <property type="evidence" value="ECO:0007669"/>
    <property type="project" value="InterPro"/>
</dbReference>
<evidence type="ECO:0000313" key="1">
    <source>
        <dbReference type="EMBL" id="KAF2260110.1"/>
    </source>
</evidence>
<dbReference type="CDD" id="cd01823">
    <property type="entry name" value="SEST_like"/>
    <property type="match status" value="1"/>
</dbReference>
<keyword evidence="2" id="KW-1185">Reference proteome</keyword>
<evidence type="ECO:0000313" key="2">
    <source>
        <dbReference type="Proteomes" id="UP000800093"/>
    </source>
</evidence>
<dbReference type="PANTHER" id="PTHR37981:SF1">
    <property type="entry name" value="SGNH HYDROLASE-TYPE ESTERASE DOMAIN-CONTAINING PROTEIN"/>
    <property type="match status" value="1"/>
</dbReference>
<protein>
    <submittedName>
        <fullName evidence="1">SGNH hydrolase</fullName>
    </submittedName>
</protein>
<dbReference type="GO" id="GO:0006629">
    <property type="term" value="P:lipid metabolic process"/>
    <property type="evidence" value="ECO:0007669"/>
    <property type="project" value="TreeGrafter"/>
</dbReference>
<dbReference type="Gene3D" id="3.40.50.1110">
    <property type="entry name" value="SGNH hydrolase"/>
    <property type="match status" value="1"/>
</dbReference>
<dbReference type="EMBL" id="ML986689">
    <property type="protein sequence ID" value="KAF2260110.1"/>
    <property type="molecule type" value="Genomic_DNA"/>
</dbReference>
<sequence>MKRSILSLAALLPNIIAPMGIPSSELHSLESRQDSVLDLPAIADTFTPHDKAVIVSIMGDSYSAAPGAGNPKPGDYAQKCHQFDESYGFQLIDKFPFWSSWGVLGGFTACTGDKTDDFLNKQIGRMDNDNDIVALTLGGNDIGFVPIVFACLLTGNLGPDCDKRLTHAEHMLGGGGPGTLHDAIFRVWDAIFRKMKKDWHYQVYQIGYPLFFNEDSDWCNEQSFKLVAKPGPKLSKGRRRRLNNIIRLYNKQMASWVDAYNNKNKNHELDWGHERIFFVNPDSAFHGHRFCEPGVQDPSFEDDRIWLFGAGTKDNSGNNALSQATNLTDIDNNMLFSGPPYEHVNATHCKDDSAYDTEDDFTILCDYARNINSTSDLESTVQVSIRNMAKRSFHPRTKGMNAMRAALSVKLRQQRTNDAYQLTHGLCSFHMKEFAICTRGERLLKAYVMPLLDHVKLRIGGTTDSQPRDINDWEPYSMTSDLPDTLKITGENVGDYVQFNYQDKSWTTDAHDYPEGNNDGWCDTGGWANGPGGCDRAIRDMDCTFHC</sequence>
<dbReference type="Proteomes" id="UP000800093">
    <property type="component" value="Unassembled WGS sequence"/>
</dbReference>
<organism evidence="1 2">
    <name type="scientific">Lojkania enalia</name>
    <dbReference type="NCBI Taxonomy" id="147567"/>
    <lineage>
        <taxon>Eukaryota</taxon>
        <taxon>Fungi</taxon>
        <taxon>Dikarya</taxon>
        <taxon>Ascomycota</taxon>
        <taxon>Pezizomycotina</taxon>
        <taxon>Dothideomycetes</taxon>
        <taxon>Pleosporomycetidae</taxon>
        <taxon>Pleosporales</taxon>
        <taxon>Pleosporales incertae sedis</taxon>
        <taxon>Lojkania</taxon>
    </lineage>
</organism>
<name>A0A9P4K4Q9_9PLEO</name>
<dbReference type="SUPFAM" id="SSF52266">
    <property type="entry name" value="SGNH hydrolase"/>
    <property type="match status" value="1"/>
</dbReference>
<dbReference type="AlphaFoldDB" id="A0A9P4K4Q9"/>
<reference evidence="2" key="1">
    <citation type="journal article" date="2020" name="Stud. Mycol.">
        <title>101 Dothideomycetes genomes: A test case for predicting lifestyles and emergence of pathogens.</title>
        <authorList>
            <person name="Haridas S."/>
            <person name="Albert R."/>
            <person name="Binder M."/>
            <person name="Bloem J."/>
            <person name="LaButti K."/>
            <person name="Salamov A."/>
            <person name="Andreopoulos B."/>
            <person name="Baker S."/>
            <person name="Barry K."/>
            <person name="Bills G."/>
            <person name="Bluhm B."/>
            <person name="Cannon C."/>
            <person name="Castanera R."/>
            <person name="Culley D."/>
            <person name="Daum C."/>
            <person name="Ezra D."/>
            <person name="Gonzalez J."/>
            <person name="Henrissat B."/>
            <person name="Kuo A."/>
            <person name="Liang C."/>
            <person name="Lipzen A."/>
            <person name="Lutzoni F."/>
            <person name="Magnuson J."/>
            <person name="Mondo S."/>
            <person name="Nolan M."/>
            <person name="Ohm R."/>
            <person name="Pangilinan J."/>
            <person name="Park H.-J."/>
            <person name="Ramirez L."/>
            <person name="Alfaro M."/>
            <person name="Sun H."/>
            <person name="Tritt A."/>
            <person name="Yoshinaga Y."/>
            <person name="Zwiers L.-H."/>
            <person name="Turgeon B."/>
            <person name="Goodwin S."/>
            <person name="Spatafora J."/>
            <person name="Crous P."/>
            <person name="Grigoriev I."/>
        </authorList>
    </citation>
    <scope>NUCLEOTIDE SEQUENCE [LARGE SCALE GENOMIC DNA]</scope>
    <source>
        <strain evidence="2">CBS 304.66</strain>
    </source>
</reference>
<comment type="caution">
    <text evidence="1">The sequence shown here is derived from an EMBL/GenBank/DDBJ whole genome shotgun (WGS) entry which is preliminary data.</text>
</comment>
<gene>
    <name evidence="1" type="ORF">CC78DRAFT_536623</name>
</gene>
<dbReference type="InterPro" id="IPR037460">
    <property type="entry name" value="SEST-like"/>
</dbReference>
<accession>A0A9P4K4Q9</accession>
<dbReference type="InterPro" id="IPR036514">
    <property type="entry name" value="SGNH_hydro_sf"/>
</dbReference>
<proteinExistence type="predicted"/>
<keyword evidence="1" id="KW-0378">Hydrolase</keyword>